<evidence type="ECO:0000313" key="2">
    <source>
        <dbReference type="Proteomes" id="UP001054945"/>
    </source>
</evidence>
<accession>A0AAV4V272</accession>
<keyword evidence="2" id="KW-1185">Reference proteome</keyword>
<dbReference type="Proteomes" id="UP001054945">
    <property type="component" value="Unassembled WGS sequence"/>
</dbReference>
<dbReference type="EMBL" id="BPLR01013832">
    <property type="protein sequence ID" value="GIY64104.1"/>
    <property type="molecule type" value="Genomic_DNA"/>
</dbReference>
<name>A0AAV4V272_CAEEX</name>
<organism evidence="1 2">
    <name type="scientific">Caerostris extrusa</name>
    <name type="common">Bark spider</name>
    <name type="synonym">Caerostris bankana</name>
    <dbReference type="NCBI Taxonomy" id="172846"/>
    <lineage>
        <taxon>Eukaryota</taxon>
        <taxon>Metazoa</taxon>
        <taxon>Ecdysozoa</taxon>
        <taxon>Arthropoda</taxon>
        <taxon>Chelicerata</taxon>
        <taxon>Arachnida</taxon>
        <taxon>Araneae</taxon>
        <taxon>Araneomorphae</taxon>
        <taxon>Entelegynae</taxon>
        <taxon>Araneoidea</taxon>
        <taxon>Araneidae</taxon>
        <taxon>Caerostris</taxon>
    </lineage>
</organism>
<protein>
    <submittedName>
        <fullName evidence="1">Uncharacterized protein</fullName>
    </submittedName>
</protein>
<evidence type="ECO:0000313" key="1">
    <source>
        <dbReference type="EMBL" id="GIY64104.1"/>
    </source>
</evidence>
<proteinExistence type="predicted"/>
<dbReference type="AlphaFoldDB" id="A0AAV4V272"/>
<comment type="caution">
    <text evidence="1">The sequence shown here is derived from an EMBL/GenBank/DDBJ whole genome shotgun (WGS) entry which is preliminary data.</text>
</comment>
<gene>
    <name evidence="1" type="ORF">CEXT_201831</name>
</gene>
<reference evidence="1 2" key="1">
    <citation type="submission" date="2021-06" db="EMBL/GenBank/DDBJ databases">
        <title>Caerostris extrusa draft genome.</title>
        <authorList>
            <person name="Kono N."/>
            <person name="Arakawa K."/>
        </authorList>
    </citation>
    <scope>NUCLEOTIDE SEQUENCE [LARGE SCALE GENOMIC DNA]</scope>
</reference>
<sequence length="93" mass="10284">MSLSQKNPSIGFEEEEIDDATQSCGYSIQIKQNPSCAPFYRPLDALALFHPEGLAATKLSFRLESRSLSSLATKGELTHFRGVKSSERRMSMG</sequence>